<evidence type="ECO:0000313" key="9">
    <source>
        <dbReference type="Proteomes" id="UP000015354"/>
    </source>
</evidence>
<dbReference type="InterPro" id="IPR002014">
    <property type="entry name" value="VHS_dom"/>
</dbReference>
<dbReference type="InterPro" id="IPR001876">
    <property type="entry name" value="Znf_RanBP2"/>
</dbReference>
<dbReference type="PROSITE" id="PS50199">
    <property type="entry name" value="ZF_RANBP2_2"/>
    <property type="match status" value="1"/>
</dbReference>
<dbReference type="OrthoDB" id="262731at2759"/>
<organism evidence="8 9">
    <name type="scientific">Strigomonas culicis</name>
    <dbReference type="NCBI Taxonomy" id="28005"/>
    <lineage>
        <taxon>Eukaryota</taxon>
        <taxon>Discoba</taxon>
        <taxon>Euglenozoa</taxon>
        <taxon>Kinetoplastea</taxon>
        <taxon>Metakinetoplastina</taxon>
        <taxon>Trypanosomatida</taxon>
        <taxon>Trypanosomatidae</taxon>
        <taxon>Strigomonadinae</taxon>
        <taxon>Strigomonas</taxon>
    </lineage>
</organism>
<evidence type="ECO:0008006" key="10">
    <source>
        <dbReference type="Google" id="ProtNLM"/>
    </source>
</evidence>
<dbReference type="GO" id="GO:0008270">
    <property type="term" value="F:zinc ion binding"/>
    <property type="evidence" value="ECO:0007669"/>
    <property type="project" value="UniProtKB-KW"/>
</dbReference>
<dbReference type="AlphaFoldDB" id="S9V3S0"/>
<dbReference type="EMBL" id="ATMH01001096">
    <property type="protein sequence ID" value="EPY35578.1"/>
    <property type="molecule type" value="Genomic_DNA"/>
</dbReference>
<dbReference type="GO" id="GO:0043130">
    <property type="term" value="F:ubiquitin binding"/>
    <property type="evidence" value="ECO:0007669"/>
    <property type="project" value="InterPro"/>
</dbReference>
<keyword evidence="2 4" id="KW-0863">Zinc-finger</keyword>
<dbReference type="Proteomes" id="UP000015354">
    <property type="component" value="Unassembled WGS sequence"/>
</dbReference>
<dbReference type="Gene3D" id="1.25.40.90">
    <property type="match status" value="1"/>
</dbReference>
<dbReference type="SUPFAM" id="SSF90209">
    <property type="entry name" value="Ran binding protein zinc finger-like"/>
    <property type="match status" value="1"/>
</dbReference>
<evidence type="ECO:0000313" key="8">
    <source>
        <dbReference type="EMBL" id="EPY35578.1"/>
    </source>
</evidence>
<evidence type="ECO:0000256" key="1">
    <source>
        <dbReference type="ARBA" id="ARBA00022723"/>
    </source>
</evidence>
<feature type="domain" description="VHS" evidence="6">
    <location>
        <begin position="48"/>
        <end position="184"/>
    </location>
</feature>
<dbReference type="InterPro" id="IPR008942">
    <property type="entry name" value="ENTH_VHS"/>
</dbReference>
<sequence length="351" mass="38030">MNFLRSTFADAKLRYRISHLVSDAVARKAPSRSSGGSGNTKKGTESSSTANGGSSTSGAVDATFTECMRVADLHPDLVLHALRDHLSYSHPEMAYGALKLLEYLVSCCSYGFHVVLARQSSLQEKLLQLAVRRTEDDPHRLVQREARLALLEWSRTFADDADLAPLAQLAAVFERRTHKSLMRSLNLLTKRVGFADVRKEDYVMISPKENPGSMTSPSSHRPRPVSLHAAEVWSCPVCSYLNAPSAAKCAGCDTARFAKTEVNAKHAIVLASANGHSVSSDRPSPLPVTHVDPAGDVLQGTAVGSDRSPLDEEDARADGPEDNLRNAVRSEVDVHEKVLCVLNLSSPPLLP</sequence>
<evidence type="ECO:0000259" key="6">
    <source>
        <dbReference type="PROSITE" id="PS50179"/>
    </source>
</evidence>
<proteinExistence type="predicted"/>
<dbReference type="SMART" id="SM00547">
    <property type="entry name" value="ZnF_RBZ"/>
    <property type="match status" value="1"/>
</dbReference>
<comment type="caution">
    <text evidence="8">The sequence shown here is derived from an EMBL/GenBank/DDBJ whole genome shotgun (WGS) entry which is preliminary data.</text>
</comment>
<feature type="region of interest" description="Disordered" evidence="5">
    <location>
        <begin position="28"/>
        <end position="56"/>
    </location>
</feature>
<reference evidence="8 9" key="1">
    <citation type="journal article" date="2013" name="PLoS ONE">
        <title>Predicting the Proteins of Angomonas deanei, Strigomonas culicis and Their Respective Endosymbionts Reveals New Aspects of the Trypanosomatidae Family.</title>
        <authorList>
            <person name="Motta M.C."/>
            <person name="Martins A.C."/>
            <person name="de Souza S.S."/>
            <person name="Catta-Preta C.M."/>
            <person name="Silva R."/>
            <person name="Klein C.C."/>
            <person name="de Almeida L.G."/>
            <person name="de Lima Cunha O."/>
            <person name="Ciapina L.P."/>
            <person name="Brocchi M."/>
            <person name="Colabardini A.C."/>
            <person name="de Araujo Lima B."/>
            <person name="Machado C.R."/>
            <person name="de Almeida Soares C.M."/>
            <person name="Probst C.M."/>
            <person name="de Menezes C.B."/>
            <person name="Thompson C.E."/>
            <person name="Bartholomeu D.C."/>
            <person name="Gradia D.F."/>
            <person name="Pavoni D.P."/>
            <person name="Grisard E.C."/>
            <person name="Fantinatti-Garboggini F."/>
            <person name="Marchini F.K."/>
            <person name="Rodrigues-Luiz G.F."/>
            <person name="Wagner G."/>
            <person name="Goldman G.H."/>
            <person name="Fietto J.L."/>
            <person name="Elias M.C."/>
            <person name="Goldman M.H."/>
            <person name="Sagot M.F."/>
            <person name="Pereira M."/>
            <person name="Stoco P.H."/>
            <person name="de Mendonca-Neto R.P."/>
            <person name="Teixeira S.M."/>
            <person name="Maciel T.E."/>
            <person name="de Oliveira Mendes T.A."/>
            <person name="Urmenyi T.P."/>
            <person name="de Souza W."/>
            <person name="Schenkman S."/>
            <person name="de Vasconcelos A.T."/>
        </authorList>
    </citation>
    <scope>NUCLEOTIDE SEQUENCE [LARGE SCALE GENOMIC DNA]</scope>
</reference>
<evidence type="ECO:0000256" key="4">
    <source>
        <dbReference type="PROSITE-ProRule" id="PRU00322"/>
    </source>
</evidence>
<dbReference type="InterPro" id="IPR036443">
    <property type="entry name" value="Znf_RanBP2_sf"/>
</dbReference>
<evidence type="ECO:0000256" key="2">
    <source>
        <dbReference type="ARBA" id="ARBA00022771"/>
    </source>
</evidence>
<keyword evidence="1" id="KW-0479">Metal-binding</keyword>
<feature type="compositionally biased region" description="Low complexity" evidence="5">
    <location>
        <begin position="31"/>
        <end position="56"/>
    </location>
</feature>
<evidence type="ECO:0000259" key="7">
    <source>
        <dbReference type="PROSITE" id="PS50199"/>
    </source>
</evidence>
<accession>S9V3S0</accession>
<keyword evidence="9" id="KW-1185">Reference proteome</keyword>
<evidence type="ECO:0000256" key="5">
    <source>
        <dbReference type="SAM" id="MobiDB-lite"/>
    </source>
</evidence>
<dbReference type="GO" id="GO:0035091">
    <property type="term" value="F:phosphatidylinositol binding"/>
    <property type="evidence" value="ECO:0007669"/>
    <property type="project" value="InterPro"/>
</dbReference>
<dbReference type="PROSITE" id="PS01358">
    <property type="entry name" value="ZF_RANBP2_1"/>
    <property type="match status" value="1"/>
</dbReference>
<name>S9V3S0_9TRYP</name>
<protein>
    <recommendedName>
        <fullName evidence="10">RanBP2-type domain-containing protein</fullName>
    </recommendedName>
</protein>
<dbReference type="PROSITE" id="PS50179">
    <property type="entry name" value="VHS"/>
    <property type="match status" value="1"/>
</dbReference>
<dbReference type="Gene3D" id="2.30.30.380">
    <property type="entry name" value="Zn-finger domain of Sec23/24"/>
    <property type="match status" value="1"/>
</dbReference>
<evidence type="ECO:0000256" key="3">
    <source>
        <dbReference type="ARBA" id="ARBA00022833"/>
    </source>
</evidence>
<feature type="domain" description="RanBP2-type" evidence="7">
    <location>
        <begin position="229"/>
        <end position="258"/>
    </location>
</feature>
<feature type="region of interest" description="Disordered" evidence="5">
    <location>
        <begin position="275"/>
        <end position="323"/>
    </location>
</feature>
<dbReference type="SUPFAM" id="SSF48464">
    <property type="entry name" value="ENTH/VHS domain"/>
    <property type="match status" value="1"/>
</dbReference>
<gene>
    <name evidence="8" type="ORF">STCU_01096</name>
</gene>
<keyword evidence="3" id="KW-0862">Zinc</keyword>
<dbReference type="Pfam" id="PF00790">
    <property type="entry name" value="VHS"/>
    <property type="match status" value="1"/>
</dbReference>